<dbReference type="InterPro" id="IPR036105">
    <property type="entry name" value="DiNase_FeMo-co_biosyn_sf"/>
</dbReference>
<protein>
    <submittedName>
        <fullName evidence="2">Dinitrogenase iron-molybdenum cofactor biosynthesis protein</fullName>
    </submittedName>
</protein>
<comment type="caution">
    <text evidence="2">The sequence shown here is derived from an EMBL/GenBank/DDBJ whole genome shotgun (WGS) entry which is preliminary data.</text>
</comment>
<dbReference type="PANTHER" id="PTHR42983:SF1">
    <property type="entry name" value="IRON-MOLYBDENUM PROTEIN"/>
    <property type="match status" value="1"/>
</dbReference>
<dbReference type="Gene3D" id="3.30.420.130">
    <property type="entry name" value="Dinitrogenase iron-molybdenum cofactor biosynthesis domain"/>
    <property type="match status" value="1"/>
</dbReference>
<accession>A0A7C5Z8P0</accession>
<dbReference type="PANTHER" id="PTHR42983">
    <property type="entry name" value="DINITROGENASE IRON-MOLYBDENUM COFACTOR PROTEIN-RELATED"/>
    <property type="match status" value="1"/>
</dbReference>
<dbReference type="SUPFAM" id="SSF53146">
    <property type="entry name" value="Nitrogenase accessory factor-like"/>
    <property type="match status" value="1"/>
</dbReference>
<dbReference type="AlphaFoldDB" id="A0A7C5Z8P0"/>
<dbReference type="EMBL" id="DRUZ01000121">
    <property type="protein sequence ID" value="HHS02881.1"/>
    <property type="molecule type" value="Genomic_DNA"/>
</dbReference>
<feature type="domain" description="Dinitrogenase iron-molybdenum cofactor biosynthesis" evidence="1">
    <location>
        <begin position="9"/>
        <end position="96"/>
    </location>
</feature>
<evidence type="ECO:0000313" key="2">
    <source>
        <dbReference type="EMBL" id="HHS02881.1"/>
    </source>
</evidence>
<gene>
    <name evidence="2" type="ORF">ENL71_10560</name>
</gene>
<proteinExistence type="predicted"/>
<organism evidence="2">
    <name type="scientific">Caldicellulosiruptor owensensis</name>
    <dbReference type="NCBI Taxonomy" id="55205"/>
    <lineage>
        <taxon>Bacteria</taxon>
        <taxon>Bacillati</taxon>
        <taxon>Bacillota</taxon>
        <taxon>Bacillota incertae sedis</taxon>
        <taxon>Caldicellulosiruptorales</taxon>
        <taxon>Caldicellulosiruptoraceae</taxon>
        <taxon>Caldicellulosiruptor</taxon>
    </lineage>
</organism>
<sequence length="133" mass="15102">MKIAVMLIGDKISPHFGGSEKVCMYTVENNNVVKKEFFTMPEHRAGLFAKFIKEKGADVVIAGSMGERARYIFDTLGIKYFIGVLGNPDEAVEKLLKGQLKSNEELANDIHQHEEGLHHHSHGHLHQHYHRKE</sequence>
<name>A0A7C5Z8P0_9FIRM</name>
<evidence type="ECO:0000259" key="1">
    <source>
        <dbReference type="Pfam" id="PF02579"/>
    </source>
</evidence>
<reference evidence="2" key="1">
    <citation type="journal article" date="2020" name="mSystems">
        <title>Genome- and Community-Level Interaction Insights into Carbon Utilization and Element Cycling Functions of Hydrothermarchaeota in Hydrothermal Sediment.</title>
        <authorList>
            <person name="Zhou Z."/>
            <person name="Liu Y."/>
            <person name="Xu W."/>
            <person name="Pan J."/>
            <person name="Luo Z.H."/>
            <person name="Li M."/>
        </authorList>
    </citation>
    <scope>NUCLEOTIDE SEQUENCE [LARGE SCALE GENOMIC DNA]</scope>
    <source>
        <strain evidence="2">SpSt-102</strain>
    </source>
</reference>
<dbReference type="InterPro" id="IPR003731">
    <property type="entry name" value="Di-Nase_FeMo-co_biosynth"/>
</dbReference>
<dbReference type="Pfam" id="PF02579">
    <property type="entry name" value="Nitro_FeMo-Co"/>
    <property type="match status" value="1"/>
</dbReference>